<evidence type="ECO:0000256" key="2">
    <source>
        <dbReference type="SAM" id="Phobius"/>
    </source>
</evidence>
<dbReference type="Pfam" id="PF13514">
    <property type="entry name" value="AAA_27"/>
    <property type="match status" value="1"/>
</dbReference>
<accession>A0A7H8QD92</accession>
<feature type="transmembrane region" description="Helical" evidence="2">
    <location>
        <begin position="470"/>
        <end position="487"/>
    </location>
</feature>
<feature type="transmembrane region" description="Helical" evidence="2">
    <location>
        <begin position="447"/>
        <end position="464"/>
    </location>
</feature>
<keyword evidence="2" id="KW-0812">Transmembrane</keyword>
<dbReference type="PANTHER" id="PTHR41259:SF1">
    <property type="entry name" value="DOUBLE-STRAND BREAK REPAIR RAD50 ATPASE, PUTATIVE-RELATED"/>
    <property type="match status" value="1"/>
</dbReference>
<dbReference type="Proteomes" id="UP000509222">
    <property type="component" value="Chromosome"/>
</dbReference>
<dbReference type="EMBL" id="CP051177">
    <property type="protein sequence ID" value="QKX51385.1"/>
    <property type="molecule type" value="Genomic_DNA"/>
</dbReference>
<protein>
    <submittedName>
        <fullName evidence="4">AAA family ATPase</fullName>
    </submittedName>
</protein>
<dbReference type="AlphaFoldDB" id="A0A7H8QD92"/>
<dbReference type="PANTHER" id="PTHR41259">
    <property type="entry name" value="DOUBLE-STRAND BREAK REPAIR RAD50 ATPASE, PUTATIVE-RELATED"/>
    <property type="match status" value="1"/>
</dbReference>
<keyword evidence="2" id="KW-1133">Transmembrane helix</keyword>
<evidence type="ECO:0000313" key="5">
    <source>
        <dbReference type="Proteomes" id="UP000509222"/>
    </source>
</evidence>
<evidence type="ECO:0000313" key="4">
    <source>
        <dbReference type="EMBL" id="QKX51385.1"/>
    </source>
</evidence>
<proteinExistence type="predicted"/>
<evidence type="ECO:0000256" key="1">
    <source>
        <dbReference type="SAM" id="Coils"/>
    </source>
</evidence>
<sequence>MRIEKLIIYGFGKHQDRTIDVDPELSIFYGANEAGKTTIQQFIIQTLFGYPSRNQNLLRYEPKAGGKYGGQLHISDDEYGRVIIERVKGKSAGDVTVYFEDGRRGSDADLKMILRDYDRASFESIFSFSIHELQGLEQMTEEELSRTLLASGTTGVDAVTKLESRLEKEMAEVFKKAGRNPKVNQLIEELRQRESELKELRTRTELYEPAVNRLQEIAGRLEAIEAEEKGHAFRLKSVEKWLQAAPLAEKKAQLEQELEGLKVSAFPSDGKRRMDRLSDRLSEAEAKKEYAGKKLETLTSAGSERIQIEPLEQLLAKESEWLQLRSLLRQKKEERIKLGDEKNRILALIGMSEAEALQADVSLGQEELLLAHVRRVDLEEEEMQYQGRKLAEEKEKLVEAEKELRYFLASEPPEAERKTAEEWQAAAPKLAEAKAAKQMQAAGNSPALYYLLIGFGILGLAIGVIQPNYLVAGIGLLAAAGGAWLWWKRQKPAGLSDDYAKVLERYSGKEAEYGALVQKLDVFDRKLDALFEAVDTAKKRLAGLSGAPNSQPAKEAYEGFLEQLGFRAETSRSTVLKLFGNLREVHALHGRELRVTEEMDVLAQQQQNWISQASEVYGSPLGTEEMYANLRAEWNVRKQRLDEQAKQQEKAAELQKEHEQLTALYGQIQKEQQALLDEAGTASIEAFYRSCDEWERKEVLMRDLAPIEEQLKAIGNIPLSADMDKTQANDWLAESESALNQLKEDRNLLLAEQAEKRQMTKALLEDETYEDKLQQFEEKKVELAELAKRWSIDKAITEAIRQTMEELKEKKLPAVIAAAQNFFESLTSGAYPGLEMNPQGFFEAVRKNGMRFHIAELSQATKEQAYISLRLSLAVSMQESHPFPFIMDDPFVHFDRSRLQQMINLITELQQNHQFIYFTCHEAMQQAWPNASLIDIATIERSVQL</sequence>
<keyword evidence="1" id="KW-0175">Coiled coil</keyword>
<name>A0A7H8QD92_9BACL</name>
<feature type="coiled-coil region" evidence="1">
    <location>
        <begin position="631"/>
        <end position="671"/>
    </location>
</feature>
<gene>
    <name evidence="4" type="ORF">HF394_12825</name>
</gene>
<evidence type="ECO:0000259" key="3">
    <source>
        <dbReference type="Pfam" id="PF13514"/>
    </source>
</evidence>
<dbReference type="RefSeq" id="WP_176294701.1">
    <property type="nucleotide sequence ID" value="NZ_CP051177.1"/>
</dbReference>
<dbReference type="InterPro" id="IPR027417">
    <property type="entry name" value="P-loop_NTPase"/>
</dbReference>
<reference evidence="4 5" key="1">
    <citation type="submission" date="2020-04" db="EMBL/GenBank/DDBJ databases">
        <authorList>
            <person name="Pajer P."/>
            <person name="Broz P."/>
        </authorList>
    </citation>
    <scope>NUCLEOTIDE SEQUENCE [LARGE SCALE GENOMIC DNA]</scope>
    <source>
        <strain evidence="5">NRL-ATB46093</strain>
    </source>
</reference>
<reference evidence="5" key="2">
    <citation type="submission" date="2020-06" db="EMBL/GenBank/DDBJ databases">
        <title>Isolation of Planomicrobium glaciei.</title>
        <authorList>
            <person name="Malisova L."/>
            <person name="Safrankova R."/>
            <person name="Jakubu V."/>
            <person name="Spanelova P."/>
        </authorList>
    </citation>
    <scope>NUCLEOTIDE SEQUENCE [LARGE SCALE GENOMIC DNA]</scope>
    <source>
        <strain evidence="5">NRL-ATB46093</strain>
    </source>
</reference>
<dbReference type="InterPro" id="IPR038734">
    <property type="entry name" value="YhaN_AAA"/>
</dbReference>
<dbReference type="Gene3D" id="3.40.50.300">
    <property type="entry name" value="P-loop containing nucleotide triphosphate hydrolases"/>
    <property type="match status" value="2"/>
</dbReference>
<organism evidence="4 5">
    <name type="scientific">Planococcus glaciei</name>
    <dbReference type="NCBI Taxonomy" id="459472"/>
    <lineage>
        <taxon>Bacteria</taxon>
        <taxon>Bacillati</taxon>
        <taxon>Bacillota</taxon>
        <taxon>Bacilli</taxon>
        <taxon>Bacillales</taxon>
        <taxon>Caryophanaceae</taxon>
        <taxon>Planococcus</taxon>
    </lineage>
</organism>
<dbReference type="SUPFAM" id="SSF52540">
    <property type="entry name" value="P-loop containing nucleoside triphosphate hydrolases"/>
    <property type="match status" value="1"/>
</dbReference>
<feature type="coiled-coil region" evidence="1">
    <location>
        <begin position="732"/>
        <end position="789"/>
    </location>
</feature>
<keyword evidence="2" id="KW-0472">Membrane</keyword>
<keyword evidence="5" id="KW-1185">Reference proteome</keyword>
<feature type="domain" description="YhaN AAA" evidence="3">
    <location>
        <begin position="1"/>
        <end position="205"/>
    </location>
</feature>